<keyword evidence="2" id="KW-1185">Reference proteome</keyword>
<gene>
    <name evidence="1" type="ORF">GCM10010831_24780</name>
</gene>
<dbReference type="EMBL" id="BMGL01000018">
    <property type="protein sequence ID" value="GGE22917.1"/>
    <property type="molecule type" value="Genomic_DNA"/>
</dbReference>
<organism evidence="1 2">
    <name type="scientific">Psychroflexus salis</name>
    <dbReference type="NCBI Taxonomy" id="1526574"/>
    <lineage>
        <taxon>Bacteria</taxon>
        <taxon>Pseudomonadati</taxon>
        <taxon>Bacteroidota</taxon>
        <taxon>Flavobacteriia</taxon>
        <taxon>Flavobacteriales</taxon>
        <taxon>Flavobacteriaceae</taxon>
        <taxon>Psychroflexus</taxon>
    </lineage>
</organism>
<protein>
    <submittedName>
        <fullName evidence="1">Uncharacterized protein</fullName>
    </submittedName>
</protein>
<dbReference type="RefSeq" id="WP_188407192.1">
    <property type="nucleotide sequence ID" value="NZ_BMGL01000018.1"/>
</dbReference>
<evidence type="ECO:0000313" key="1">
    <source>
        <dbReference type="EMBL" id="GGE22917.1"/>
    </source>
</evidence>
<sequence>MFIIKEKMSFKKMMIVGLVIFGSIIAESKFDNYSTETVNEAGFLGWGSDNLEGPCYSPTGNDYDMIQLITPVYKVFGLIVSRGEPYYVSY</sequence>
<proteinExistence type="predicted"/>
<reference evidence="1 2" key="1">
    <citation type="journal article" date="2014" name="Int. J. Syst. Evol. Microbiol.">
        <title>Complete genome sequence of Corynebacterium casei LMG S-19264T (=DSM 44701T), isolated from a smear-ripened cheese.</title>
        <authorList>
            <consortium name="US DOE Joint Genome Institute (JGI-PGF)"/>
            <person name="Walter F."/>
            <person name="Albersmeier A."/>
            <person name="Kalinowski J."/>
            <person name="Ruckert C."/>
        </authorList>
    </citation>
    <scope>NUCLEOTIDE SEQUENCE [LARGE SCALE GENOMIC DNA]</scope>
    <source>
        <strain evidence="1 2">CGMCC 1.12925</strain>
    </source>
</reference>
<dbReference type="AlphaFoldDB" id="A0A917A290"/>
<evidence type="ECO:0000313" key="2">
    <source>
        <dbReference type="Proteomes" id="UP000599688"/>
    </source>
</evidence>
<comment type="caution">
    <text evidence="1">The sequence shown here is derived from an EMBL/GenBank/DDBJ whole genome shotgun (WGS) entry which is preliminary data.</text>
</comment>
<dbReference type="Proteomes" id="UP000599688">
    <property type="component" value="Unassembled WGS sequence"/>
</dbReference>
<accession>A0A917A290</accession>
<name>A0A917A290_9FLAO</name>